<evidence type="ECO:0000313" key="5">
    <source>
        <dbReference type="Proteomes" id="UP001627154"/>
    </source>
</evidence>
<dbReference type="Proteomes" id="UP001627154">
    <property type="component" value="Unassembled WGS sequence"/>
</dbReference>
<feature type="repeat" description="ANK" evidence="3">
    <location>
        <begin position="321"/>
        <end position="353"/>
    </location>
</feature>
<dbReference type="PROSITE" id="PS50088">
    <property type="entry name" value="ANK_REPEAT"/>
    <property type="match status" value="3"/>
</dbReference>
<dbReference type="AlphaFoldDB" id="A0ABD2XKI3"/>
<dbReference type="SMART" id="SM00248">
    <property type="entry name" value="ANK"/>
    <property type="match status" value="7"/>
</dbReference>
<comment type="caution">
    <text evidence="4">The sequence shown here is derived from an EMBL/GenBank/DDBJ whole genome shotgun (WGS) entry which is preliminary data.</text>
</comment>
<keyword evidence="1" id="KW-0677">Repeat</keyword>
<evidence type="ECO:0000313" key="4">
    <source>
        <dbReference type="EMBL" id="KAL3405802.1"/>
    </source>
</evidence>
<dbReference type="PROSITE" id="PS50297">
    <property type="entry name" value="ANK_REP_REGION"/>
    <property type="match status" value="3"/>
</dbReference>
<evidence type="ECO:0000256" key="2">
    <source>
        <dbReference type="ARBA" id="ARBA00023043"/>
    </source>
</evidence>
<dbReference type="InterPro" id="IPR002110">
    <property type="entry name" value="Ankyrin_rpt"/>
</dbReference>
<keyword evidence="5" id="KW-1185">Reference proteome</keyword>
<dbReference type="PANTHER" id="PTHR24126">
    <property type="entry name" value="ANKYRIN REPEAT, PH AND SEC7 DOMAIN CONTAINING PROTEIN SECG-RELATED"/>
    <property type="match status" value="1"/>
</dbReference>
<gene>
    <name evidence="4" type="ORF">TKK_001244</name>
</gene>
<sequence length="624" mass="72267">MYTFNDFNELKRLREDLNWTNAQAREDFLKQINSIIRRARKGEHPKLWEIFHREQIESLLSDCLSGNTLYGYRVDAKSDFIQFLIRTGYKDKPKVDRDGKPLLCRRTPLLQRGPKERTIQKYAVFNLFKIYDRFDLNYRDNFGFSHFHMACWSGCIDVVKQFLELGQDPNCIEEITGNSPLHFALEPICHKEVAELLLRRGANPTLANAQGETPLHLICYSSKDDDGLATLLLELIDEKHEPVQINARDEWGCAPLHYVTGKKLAELMLRRGADPNLANEEGSTPLHSICRRFEKDELIESFFKVNDENRQTVQVNVRNSKGNTPLHLTLKNSNMWASEILLERGADVNSVNEEGSTPLHLICENHQDDGGFAEIFFKINDEKNQLVRFDVQDQYNRTPLQLAVVYIKPKIVDLLLDRGADLSNFVFPTESYFAKNISHDNSIDLTSRLRLASRAMLVVESLEKRGYELDSSEVLTIMKFFAKEGLFIKSVNFDVTWSVRHYAVHKMKETMIKEQMSVYDFIQLGPEEAAKQLTYADYYKFAQTCNKSWSFRASETCAVHLCETMSRGFFRRCAVYPFWELIHKRLPLEICEMILEHLTNEDFYHICLVASGQSVITILQYSAT</sequence>
<keyword evidence="2 3" id="KW-0040">ANK repeat</keyword>
<dbReference type="EMBL" id="JBJJXI010000019">
    <property type="protein sequence ID" value="KAL3405802.1"/>
    <property type="molecule type" value="Genomic_DNA"/>
</dbReference>
<dbReference type="Pfam" id="PF12796">
    <property type="entry name" value="Ank_2"/>
    <property type="match status" value="2"/>
</dbReference>
<feature type="repeat" description="ANK" evidence="3">
    <location>
        <begin position="395"/>
        <end position="423"/>
    </location>
</feature>
<reference evidence="4 5" key="1">
    <citation type="journal article" date="2024" name="bioRxiv">
        <title>A reference genome for Trichogramma kaykai: A tiny desert-dwelling parasitoid wasp with competing sex-ratio distorters.</title>
        <authorList>
            <person name="Culotta J."/>
            <person name="Lindsey A.R."/>
        </authorList>
    </citation>
    <scope>NUCLEOTIDE SEQUENCE [LARGE SCALE GENOMIC DNA]</scope>
    <source>
        <strain evidence="4 5">KSX58</strain>
    </source>
</reference>
<accession>A0ABD2XKI3</accession>
<dbReference type="Gene3D" id="1.25.40.20">
    <property type="entry name" value="Ankyrin repeat-containing domain"/>
    <property type="match status" value="3"/>
</dbReference>
<feature type="repeat" description="ANK" evidence="3">
    <location>
        <begin position="176"/>
        <end position="209"/>
    </location>
</feature>
<dbReference type="InterPro" id="IPR036770">
    <property type="entry name" value="Ankyrin_rpt-contain_sf"/>
</dbReference>
<name>A0ABD2XKI3_9HYME</name>
<dbReference type="SUPFAM" id="SSF48403">
    <property type="entry name" value="Ankyrin repeat"/>
    <property type="match status" value="1"/>
</dbReference>
<organism evidence="4 5">
    <name type="scientific">Trichogramma kaykai</name>
    <dbReference type="NCBI Taxonomy" id="54128"/>
    <lineage>
        <taxon>Eukaryota</taxon>
        <taxon>Metazoa</taxon>
        <taxon>Ecdysozoa</taxon>
        <taxon>Arthropoda</taxon>
        <taxon>Hexapoda</taxon>
        <taxon>Insecta</taxon>
        <taxon>Pterygota</taxon>
        <taxon>Neoptera</taxon>
        <taxon>Endopterygota</taxon>
        <taxon>Hymenoptera</taxon>
        <taxon>Apocrita</taxon>
        <taxon>Proctotrupomorpha</taxon>
        <taxon>Chalcidoidea</taxon>
        <taxon>Trichogrammatidae</taxon>
        <taxon>Trichogramma</taxon>
    </lineage>
</organism>
<dbReference type="PANTHER" id="PTHR24126:SF14">
    <property type="entry name" value="ANK_REP_REGION DOMAIN-CONTAINING PROTEIN"/>
    <property type="match status" value="1"/>
</dbReference>
<proteinExistence type="predicted"/>
<protein>
    <submittedName>
        <fullName evidence="4">Uncharacterized protein</fullName>
    </submittedName>
</protein>
<evidence type="ECO:0000256" key="1">
    <source>
        <dbReference type="ARBA" id="ARBA00022737"/>
    </source>
</evidence>
<evidence type="ECO:0000256" key="3">
    <source>
        <dbReference type="PROSITE-ProRule" id="PRU00023"/>
    </source>
</evidence>